<organism evidence="1 2">
    <name type="scientific">Ktedonospora formicarum</name>
    <dbReference type="NCBI Taxonomy" id="2778364"/>
    <lineage>
        <taxon>Bacteria</taxon>
        <taxon>Bacillati</taxon>
        <taxon>Chloroflexota</taxon>
        <taxon>Ktedonobacteria</taxon>
        <taxon>Ktedonobacterales</taxon>
        <taxon>Ktedonobacteraceae</taxon>
        <taxon>Ktedonospora</taxon>
    </lineage>
</organism>
<proteinExistence type="predicted"/>
<dbReference type="Proteomes" id="UP000612362">
    <property type="component" value="Unassembled WGS sequence"/>
</dbReference>
<evidence type="ECO:0000313" key="2">
    <source>
        <dbReference type="Proteomes" id="UP000612362"/>
    </source>
</evidence>
<gene>
    <name evidence="1" type="ORF">KSX_78940</name>
</gene>
<evidence type="ECO:0008006" key="3">
    <source>
        <dbReference type="Google" id="ProtNLM"/>
    </source>
</evidence>
<dbReference type="RefSeq" id="WP_220198837.1">
    <property type="nucleotide sequence ID" value="NZ_BNJF01000006.1"/>
</dbReference>
<dbReference type="AlphaFoldDB" id="A0A8J3I6U4"/>
<dbReference type="Pfam" id="PF04075">
    <property type="entry name" value="F420H2_quin_red"/>
    <property type="match status" value="1"/>
</dbReference>
<comment type="caution">
    <text evidence="1">The sequence shown here is derived from an EMBL/GenBank/DDBJ whole genome shotgun (WGS) entry which is preliminary data.</text>
</comment>
<dbReference type="Gene3D" id="2.30.110.10">
    <property type="entry name" value="Electron Transport, Fmn-binding Protein, Chain A"/>
    <property type="match status" value="1"/>
</dbReference>
<name>A0A8J3I6U4_9CHLR</name>
<dbReference type="EMBL" id="BNJF01000006">
    <property type="protein sequence ID" value="GHO49731.1"/>
    <property type="molecule type" value="Genomic_DNA"/>
</dbReference>
<protein>
    <recommendedName>
        <fullName evidence="3">Nitroreductase family deazaflavin-dependent oxidoreductase</fullName>
    </recommendedName>
</protein>
<dbReference type="InterPro" id="IPR004378">
    <property type="entry name" value="F420H2_quin_Rdtase"/>
</dbReference>
<keyword evidence="2" id="KW-1185">Reference proteome</keyword>
<reference evidence="1" key="1">
    <citation type="submission" date="2020-10" db="EMBL/GenBank/DDBJ databases">
        <title>Taxonomic study of unclassified bacteria belonging to the class Ktedonobacteria.</title>
        <authorList>
            <person name="Yabe S."/>
            <person name="Wang C.M."/>
            <person name="Zheng Y."/>
            <person name="Sakai Y."/>
            <person name="Cavaletti L."/>
            <person name="Monciardini P."/>
            <person name="Donadio S."/>
        </authorList>
    </citation>
    <scope>NUCLEOTIDE SEQUENCE</scope>
    <source>
        <strain evidence="1">SOSP1-1</strain>
    </source>
</reference>
<evidence type="ECO:0000313" key="1">
    <source>
        <dbReference type="EMBL" id="GHO49731.1"/>
    </source>
</evidence>
<sequence>MVESNVPVSGKGTISKSRFARWWNSYIVTHPVISRLMECAILKHTGRRSGRVYATPVSARPTATGFVVPLSFGEQSDWYRNALAANGCVIQWKGVEYRLIDPQMISLAVALPAYHPVHRLLLPMIGIKQFIQFRYAPVGREKAYL</sequence>
<dbReference type="InterPro" id="IPR012349">
    <property type="entry name" value="Split_barrel_FMN-bd"/>
</dbReference>
<accession>A0A8J3I6U4</accession>
<dbReference type="GO" id="GO:0016491">
    <property type="term" value="F:oxidoreductase activity"/>
    <property type="evidence" value="ECO:0007669"/>
    <property type="project" value="InterPro"/>
</dbReference>